<reference evidence="2" key="1">
    <citation type="submission" date="2021-05" db="EMBL/GenBank/DDBJ databases">
        <title>A free-living protist that lacks canonical eukaryotic 1 DNA replication and segregation systems.</title>
        <authorList>
            <person name="Salas-Leiva D.E."/>
            <person name="Tromer E.C."/>
            <person name="Curtis B.A."/>
            <person name="Jerlstrom-Hultqvist J."/>
            <person name="Kolisko M."/>
            <person name="Yi Z."/>
            <person name="Salas-Leiva J.S."/>
            <person name="Gallot-Lavallee L."/>
            <person name="Kops G.J.P.L."/>
            <person name="Archibald J.M."/>
            <person name="Simpson A.G.B."/>
            <person name="Roger A.J."/>
        </authorList>
    </citation>
    <scope>NUCLEOTIDE SEQUENCE</scope>
    <source>
        <strain evidence="2">BICM</strain>
    </source>
</reference>
<dbReference type="EMBL" id="JAHDYR010000008">
    <property type="protein sequence ID" value="KAG9395734.1"/>
    <property type="molecule type" value="Genomic_DNA"/>
</dbReference>
<feature type="transmembrane region" description="Helical" evidence="1">
    <location>
        <begin position="140"/>
        <end position="165"/>
    </location>
</feature>
<organism evidence="2 3">
    <name type="scientific">Carpediemonas membranifera</name>
    <dbReference type="NCBI Taxonomy" id="201153"/>
    <lineage>
        <taxon>Eukaryota</taxon>
        <taxon>Metamonada</taxon>
        <taxon>Carpediemonas-like organisms</taxon>
        <taxon>Carpediemonas</taxon>
    </lineage>
</organism>
<name>A0A8J6B792_9EUKA</name>
<proteinExistence type="predicted"/>
<dbReference type="Proteomes" id="UP000717585">
    <property type="component" value="Unassembled WGS sequence"/>
</dbReference>
<feature type="transmembrane region" description="Helical" evidence="1">
    <location>
        <begin position="37"/>
        <end position="63"/>
    </location>
</feature>
<dbReference type="AlphaFoldDB" id="A0A8J6B792"/>
<evidence type="ECO:0000313" key="2">
    <source>
        <dbReference type="EMBL" id="KAG9395734.1"/>
    </source>
</evidence>
<accession>A0A8J6B792</accession>
<feature type="transmembrane region" description="Helical" evidence="1">
    <location>
        <begin position="237"/>
        <end position="260"/>
    </location>
</feature>
<evidence type="ECO:0000256" key="1">
    <source>
        <dbReference type="SAM" id="Phobius"/>
    </source>
</evidence>
<feature type="transmembrane region" description="Helical" evidence="1">
    <location>
        <begin position="171"/>
        <end position="190"/>
    </location>
</feature>
<protein>
    <submittedName>
        <fullName evidence="2">Uncharacterized protein</fullName>
    </submittedName>
</protein>
<feature type="transmembrane region" description="Helical" evidence="1">
    <location>
        <begin position="114"/>
        <end position="133"/>
    </location>
</feature>
<keyword evidence="3" id="KW-1185">Reference proteome</keyword>
<comment type="caution">
    <text evidence="2">The sequence shown here is derived from an EMBL/GenBank/DDBJ whole genome shotgun (WGS) entry which is preliminary data.</text>
</comment>
<keyword evidence="1" id="KW-0472">Membrane</keyword>
<gene>
    <name evidence="2" type="ORF">J8273_2641</name>
</gene>
<sequence length="261" mass="28967">MGADRAPLPLIFLAQAMAVTGDIWGQRCIRVHHKGSMGRLLMTFPVLSAIQVFVILAIMQLMLPDLTGVVYNGHDKTLCYKEIDYQHKKMACDPAICTVVTCPSQGPLSMFQTIYYHPTVLITTITNILYYTAESFLYRLPLGVILLVLSTLASSFITPWIRLILGLSRGSVFSIFLYILGALGTIVAVIEYRSGTFSQLVALIRRKPGGPLLPLPMRGGRYSALLRRSLKLLEQTMGHGVPFSIIVLSSAVYFVFQLFFS</sequence>
<keyword evidence="1" id="KW-1133">Transmembrane helix</keyword>
<dbReference type="OrthoDB" id="15749at2759"/>
<keyword evidence="1" id="KW-0812">Transmembrane</keyword>
<evidence type="ECO:0000313" key="3">
    <source>
        <dbReference type="Proteomes" id="UP000717585"/>
    </source>
</evidence>